<protein>
    <recommendedName>
        <fullName evidence="4">DUF1275 domain-containing protein</fullName>
    </recommendedName>
</protein>
<dbReference type="Proteomes" id="UP000064967">
    <property type="component" value="Chromosome"/>
</dbReference>
<keyword evidence="1" id="KW-0812">Transmembrane</keyword>
<gene>
    <name evidence="2" type="ORF">AKJ09_05382</name>
</gene>
<feature type="transmembrane region" description="Helical" evidence="1">
    <location>
        <begin position="56"/>
        <end position="75"/>
    </location>
</feature>
<dbReference type="PANTHER" id="PTHR37488">
    <property type="entry name" value="DUF1275 DOMAIN-CONTAINING PROTEIN"/>
    <property type="match status" value="1"/>
</dbReference>
<accession>A0A0K1PYX7</accession>
<keyword evidence="1" id="KW-0472">Membrane</keyword>
<dbReference type="PATRIC" id="fig|1391654.3.peg.5452"/>
<dbReference type="Pfam" id="PF06912">
    <property type="entry name" value="DUF1275"/>
    <property type="match status" value="1"/>
</dbReference>
<keyword evidence="1" id="KW-1133">Transmembrane helix</keyword>
<feature type="transmembrane region" description="Helical" evidence="1">
    <location>
        <begin position="87"/>
        <end position="106"/>
    </location>
</feature>
<evidence type="ECO:0000313" key="3">
    <source>
        <dbReference type="Proteomes" id="UP000064967"/>
    </source>
</evidence>
<proteinExistence type="predicted"/>
<dbReference type="PANTHER" id="PTHR37488:SF2">
    <property type="entry name" value="DUF1275 DOMAIN-CONTAINING PROTEIN"/>
    <property type="match status" value="1"/>
</dbReference>
<organism evidence="2 3">
    <name type="scientific">Labilithrix luteola</name>
    <dbReference type="NCBI Taxonomy" id="1391654"/>
    <lineage>
        <taxon>Bacteria</taxon>
        <taxon>Pseudomonadati</taxon>
        <taxon>Myxococcota</taxon>
        <taxon>Polyangia</taxon>
        <taxon>Polyangiales</taxon>
        <taxon>Labilitrichaceae</taxon>
        <taxon>Labilithrix</taxon>
    </lineage>
</organism>
<reference evidence="2 3" key="1">
    <citation type="submission" date="2015-08" db="EMBL/GenBank/DDBJ databases">
        <authorList>
            <person name="Babu N.S."/>
            <person name="Beckwith C.J."/>
            <person name="Beseler K.G."/>
            <person name="Brison A."/>
            <person name="Carone J.V."/>
            <person name="Caskin T.P."/>
            <person name="Diamond M."/>
            <person name="Durham M.E."/>
            <person name="Foxe J.M."/>
            <person name="Go M."/>
            <person name="Henderson B.A."/>
            <person name="Jones I.B."/>
            <person name="McGettigan J.A."/>
            <person name="Micheletti S.J."/>
            <person name="Nasrallah M.E."/>
            <person name="Ortiz D."/>
            <person name="Piller C.R."/>
            <person name="Privatt S.R."/>
            <person name="Schneider S.L."/>
            <person name="Sharp S."/>
            <person name="Smith T.C."/>
            <person name="Stanton J.D."/>
            <person name="Ullery H.E."/>
            <person name="Wilson R.J."/>
            <person name="Serrano M.G."/>
            <person name="Buck G."/>
            <person name="Lee V."/>
            <person name="Wang Y."/>
            <person name="Carvalho R."/>
            <person name="Voegtly L."/>
            <person name="Shi R."/>
            <person name="Duckworth R."/>
            <person name="Johnson A."/>
            <person name="Loviza R."/>
            <person name="Walstead R."/>
            <person name="Shah Z."/>
            <person name="Kiflezghi M."/>
            <person name="Wade K."/>
            <person name="Ball S.L."/>
            <person name="Bradley K.W."/>
            <person name="Asai D.J."/>
            <person name="Bowman C.A."/>
            <person name="Russell D.A."/>
            <person name="Pope W.H."/>
            <person name="Jacobs-Sera D."/>
            <person name="Hendrix R.W."/>
            <person name="Hatfull G.F."/>
        </authorList>
    </citation>
    <scope>NUCLEOTIDE SEQUENCE [LARGE SCALE GENOMIC DNA]</scope>
    <source>
        <strain evidence="2 3">DSM 27648</strain>
    </source>
</reference>
<evidence type="ECO:0000313" key="2">
    <source>
        <dbReference type="EMBL" id="AKU98718.1"/>
    </source>
</evidence>
<dbReference type="RefSeq" id="WP_205633793.1">
    <property type="nucleotide sequence ID" value="NZ_CP012333.1"/>
</dbReference>
<dbReference type="EMBL" id="CP012333">
    <property type="protein sequence ID" value="AKU98718.1"/>
    <property type="molecule type" value="Genomic_DNA"/>
</dbReference>
<dbReference type="STRING" id="1391654.AKJ09_05382"/>
<feature type="transmembrane region" description="Helical" evidence="1">
    <location>
        <begin position="112"/>
        <end position="130"/>
    </location>
</feature>
<feature type="transmembrane region" description="Helical" evidence="1">
    <location>
        <begin position="169"/>
        <end position="186"/>
    </location>
</feature>
<sequence>MTEPPRRVIVALLLLTFVTGIVDAASVLGLGRIFAANMTGNVVFLGFALAGQHAKAAVIAGLNALGSFMAGAVLGGRLSKVITPRSLTLAFGIELLLLGVATAVALVDVKVVAPILISLLGLAMGLRNAVVRRLAIPDLTTTVLTLTVTGLASDSSLAGGSNPRWQRRVAAILVMLLGALLGATLLSVGMAAVIASATLVEAIALVLLARGAEAKAEN</sequence>
<evidence type="ECO:0008006" key="4">
    <source>
        <dbReference type="Google" id="ProtNLM"/>
    </source>
</evidence>
<keyword evidence="3" id="KW-1185">Reference proteome</keyword>
<dbReference type="AlphaFoldDB" id="A0A0K1PYX7"/>
<evidence type="ECO:0000256" key="1">
    <source>
        <dbReference type="SAM" id="Phobius"/>
    </source>
</evidence>
<dbReference type="InterPro" id="IPR010699">
    <property type="entry name" value="DUF1275"/>
</dbReference>
<dbReference type="KEGG" id="llu:AKJ09_05382"/>
<name>A0A0K1PYX7_9BACT</name>